<dbReference type="Gene3D" id="2.40.160.210">
    <property type="entry name" value="Acyl-CoA thioesterase, double hotdog domain"/>
    <property type="match status" value="1"/>
</dbReference>
<feature type="domain" description="Acyl-CoA thioesterase-like C-terminal" evidence="2">
    <location>
        <begin position="156"/>
        <end position="320"/>
    </location>
</feature>
<dbReference type="SUPFAM" id="SSF54637">
    <property type="entry name" value="Thioesterase/thiol ester dehydrase-isomerase"/>
    <property type="match status" value="1"/>
</dbReference>
<dbReference type="OMA" id="RMDATYL"/>
<evidence type="ECO:0000259" key="2">
    <source>
        <dbReference type="Pfam" id="PF20789"/>
    </source>
</evidence>
<dbReference type="KEGG" id="ela:UCREL1_3565"/>
<evidence type="ECO:0000313" key="4">
    <source>
        <dbReference type="Proteomes" id="UP000012174"/>
    </source>
</evidence>
<reference evidence="4" key="1">
    <citation type="journal article" date="2013" name="Genome Announc.">
        <title>Draft genome sequence of the grapevine dieback fungus Eutypa lata UCR-EL1.</title>
        <authorList>
            <person name="Blanco-Ulate B."/>
            <person name="Rolshausen P.E."/>
            <person name="Cantu D."/>
        </authorList>
    </citation>
    <scope>NUCLEOTIDE SEQUENCE [LARGE SCALE GENOMIC DNA]</scope>
    <source>
        <strain evidence="4">UCR-EL1</strain>
    </source>
</reference>
<dbReference type="InterPro" id="IPR029069">
    <property type="entry name" value="HotDog_dom_sf"/>
</dbReference>
<dbReference type="InterPro" id="IPR049449">
    <property type="entry name" value="TesB_ACOT8-like_N"/>
</dbReference>
<keyword evidence="4" id="KW-1185">Reference proteome</keyword>
<dbReference type="Pfam" id="PF20789">
    <property type="entry name" value="4HBT_3C"/>
    <property type="match status" value="1"/>
</dbReference>
<dbReference type="eggNOG" id="ENOG502RZ1X">
    <property type="taxonomic scope" value="Eukaryota"/>
</dbReference>
<dbReference type="PANTHER" id="PTHR38110:SF4">
    <property type="entry name" value="THIOESTERASE-LIKE SUPERFAMILY-DOMAIN-CONTAINING PROTEIN"/>
    <property type="match status" value="1"/>
</dbReference>
<dbReference type="PANTHER" id="PTHR38110">
    <property type="entry name" value="CHROMOSOME 23, WHOLE GENOME SHOTGUN SEQUENCE"/>
    <property type="match status" value="1"/>
</dbReference>
<accession>M7SXY0</accession>
<organism evidence="3 4">
    <name type="scientific">Eutypa lata (strain UCR-EL1)</name>
    <name type="common">Grapevine dieback disease fungus</name>
    <name type="synonym">Eutypa armeniacae</name>
    <dbReference type="NCBI Taxonomy" id="1287681"/>
    <lineage>
        <taxon>Eukaryota</taxon>
        <taxon>Fungi</taxon>
        <taxon>Dikarya</taxon>
        <taxon>Ascomycota</taxon>
        <taxon>Pezizomycotina</taxon>
        <taxon>Sordariomycetes</taxon>
        <taxon>Xylariomycetidae</taxon>
        <taxon>Xylariales</taxon>
        <taxon>Diatrypaceae</taxon>
        <taxon>Eutypa</taxon>
    </lineage>
</organism>
<evidence type="ECO:0000313" key="3">
    <source>
        <dbReference type="EMBL" id="EMR69413.1"/>
    </source>
</evidence>
<evidence type="ECO:0000259" key="1">
    <source>
        <dbReference type="Pfam" id="PF13622"/>
    </source>
</evidence>
<name>M7SXY0_EUTLA</name>
<dbReference type="Pfam" id="PF13622">
    <property type="entry name" value="4HBT_3"/>
    <property type="match status" value="1"/>
</dbReference>
<proteinExistence type="predicted"/>
<dbReference type="InterPro" id="IPR052389">
    <property type="entry name" value="Sec_Metab_Biosynth-Assoc"/>
</dbReference>
<dbReference type="AlphaFoldDB" id="M7SXY0"/>
<feature type="domain" description="Acyl-CoA thioesterase-like N-terminal HotDog" evidence="1">
    <location>
        <begin position="25"/>
        <end position="113"/>
    </location>
</feature>
<dbReference type="Proteomes" id="UP000012174">
    <property type="component" value="Unassembled WGS sequence"/>
</dbReference>
<gene>
    <name evidence="3" type="ORF">UCREL1_3565</name>
</gene>
<dbReference type="EMBL" id="KB706089">
    <property type="protein sequence ID" value="EMR69413.1"/>
    <property type="molecule type" value="Genomic_DNA"/>
</dbReference>
<dbReference type="InterPro" id="IPR042171">
    <property type="entry name" value="Acyl-CoA_hotdog"/>
</dbReference>
<dbReference type="OrthoDB" id="2532955at2759"/>
<protein>
    <submittedName>
        <fullName evidence="3">Putative thioesterase family protein</fullName>
    </submittedName>
</protein>
<dbReference type="HOGENOM" id="CLU_050730_0_0_1"/>
<sequence length="336" mass="36994">MASILKKQINLQQTGTNNYTAGWHVDWTLGSTLFGGSVAAIIYHAAATHLVTDATLAARNQPDILNLHIEFLNSCERCQSTIVVTPLKIGANTSTLQLQLSQNGRVKVVALATSTNFDKPLGPSVPTAVRLLPPPKPVPDFGRVSAHQSDPNWLPAHLSGDIISVTSQLSILNPRGGFPVDGICDGICDGWYGCKGDERMDGTFLAMMTDIIPSMSDTLLRNNGLYDAHAFFQKMERWAEDHPGVPAEITNSVAEAVKATTYNNTVTLDINFKRRVPEGFRWVFTRVSTKMLHEGRMDLDITMCDHEMELICTAHQLILVLEAQRKFGRNKTEPVL</sequence>
<dbReference type="InterPro" id="IPR049450">
    <property type="entry name" value="ACOT8-like_C"/>
</dbReference>